<dbReference type="AlphaFoldDB" id="A0A9W6CW63"/>
<dbReference type="RefSeq" id="WP_281883485.1">
    <property type="nucleotide sequence ID" value="NZ_BSDP01000001.1"/>
</dbReference>
<feature type="transmembrane region" description="Helical" evidence="1">
    <location>
        <begin position="174"/>
        <end position="203"/>
    </location>
</feature>
<organism evidence="3 4">
    <name type="scientific">Agromyces rhizosphaerae</name>
    <dbReference type="NCBI Taxonomy" id="88374"/>
    <lineage>
        <taxon>Bacteria</taxon>
        <taxon>Bacillati</taxon>
        <taxon>Actinomycetota</taxon>
        <taxon>Actinomycetes</taxon>
        <taxon>Micrococcales</taxon>
        <taxon>Microbacteriaceae</taxon>
        <taxon>Agromyces</taxon>
    </lineage>
</organism>
<feature type="transmembrane region" description="Helical" evidence="1">
    <location>
        <begin position="141"/>
        <end position="162"/>
    </location>
</feature>
<proteinExistence type="predicted"/>
<dbReference type="Pfam" id="PF10708">
    <property type="entry name" value="DUF2510"/>
    <property type="match status" value="1"/>
</dbReference>
<keyword evidence="4" id="KW-1185">Reference proteome</keyword>
<comment type="caution">
    <text evidence="3">The sequence shown here is derived from an EMBL/GenBank/DDBJ whole genome shotgun (WGS) entry which is preliminary data.</text>
</comment>
<keyword evidence="1" id="KW-0472">Membrane</keyword>
<protein>
    <recommendedName>
        <fullName evidence="2">DUF2510 domain-containing protein</fullName>
    </recommendedName>
</protein>
<gene>
    <name evidence="3" type="ORF">ARHIZOSPH14_14130</name>
</gene>
<feature type="domain" description="DUF2510" evidence="2">
    <location>
        <begin position="12"/>
        <end position="41"/>
    </location>
</feature>
<evidence type="ECO:0000313" key="4">
    <source>
        <dbReference type="Proteomes" id="UP001144396"/>
    </source>
</evidence>
<keyword evidence="1" id="KW-0812">Transmembrane</keyword>
<dbReference type="InterPro" id="IPR018929">
    <property type="entry name" value="DUF2510"/>
</dbReference>
<evidence type="ECO:0000259" key="2">
    <source>
        <dbReference type="Pfam" id="PF10708"/>
    </source>
</evidence>
<accession>A0A9W6CW63</accession>
<keyword evidence="1" id="KW-1133">Transmembrane helix</keyword>
<name>A0A9W6CW63_9MICO</name>
<sequence>MSEPTTHVLPKPGWYPDPNGSGRRRWWTGLGWSDKYAEAGQLGGLSRSISSSKQSLYGEWIWLVVALPYVPMLGLFLVDWTQYFALATSPNPDMVELAPVQLFTDPAYLFLLISGFVVPVLVIAFAAADRARLRRLGLQQPFHWAWTLVSVLVYVIGRSVVVHQAAGRGGLAPIWVLLGLMVLNVVVAVQFTLWILQIVYVALF</sequence>
<feature type="transmembrane region" description="Helical" evidence="1">
    <location>
        <begin position="106"/>
        <end position="129"/>
    </location>
</feature>
<evidence type="ECO:0000256" key="1">
    <source>
        <dbReference type="SAM" id="Phobius"/>
    </source>
</evidence>
<evidence type="ECO:0000313" key="3">
    <source>
        <dbReference type="EMBL" id="GLI27171.1"/>
    </source>
</evidence>
<feature type="transmembrane region" description="Helical" evidence="1">
    <location>
        <begin position="60"/>
        <end position="86"/>
    </location>
</feature>
<reference evidence="3" key="1">
    <citation type="submission" date="2022-12" db="EMBL/GenBank/DDBJ databases">
        <title>Reference genome sequencing for broad-spectrum identification of bacterial and archaeal isolates by mass spectrometry.</title>
        <authorList>
            <person name="Sekiguchi Y."/>
            <person name="Tourlousse D.M."/>
        </authorList>
    </citation>
    <scope>NUCLEOTIDE SEQUENCE</scope>
    <source>
        <strain evidence="3">14</strain>
    </source>
</reference>
<dbReference type="Proteomes" id="UP001144396">
    <property type="component" value="Unassembled WGS sequence"/>
</dbReference>
<dbReference type="EMBL" id="BSDP01000001">
    <property type="protein sequence ID" value="GLI27171.1"/>
    <property type="molecule type" value="Genomic_DNA"/>
</dbReference>